<organism evidence="2 3">
    <name type="scientific">Nematostella vectensis</name>
    <name type="common">Starlet sea anemone</name>
    <dbReference type="NCBI Taxonomy" id="45351"/>
    <lineage>
        <taxon>Eukaryota</taxon>
        <taxon>Metazoa</taxon>
        <taxon>Cnidaria</taxon>
        <taxon>Anthozoa</taxon>
        <taxon>Hexacorallia</taxon>
        <taxon>Actiniaria</taxon>
        <taxon>Edwardsiidae</taxon>
        <taxon>Nematostella</taxon>
    </lineage>
</organism>
<name>A7RQ97_NEMVE</name>
<dbReference type="OrthoDB" id="6334544at2759"/>
<dbReference type="GO" id="GO:0006879">
    <property type="term" value="P:intracellular iron ion homeostasis"/>
    <property type="evidence" value="ECO:0007669"/>
    <property type="project" value="InterPro"/>
</dbReference>
<feature type="domain" description="Nuclear receptor coactivator 4 N-terminal" evidence="1">
    <location>
        <begin position="32"/>
        <end position="141"/>
    </location>
</feature>
<dbReference type="InParanoid" id="A7RQ97"/>
<dbReference type="GO" id="GO:0003713">
    <property type="term" value="F:transcription coactivator activity"/>
    <property type="evidence" value="ECO:0007669"/>
    <property type="project" value="InterPro"/>
</dbReference>
<dbReference type="HOGENOM" id="CLU_433696_0_0_1"/>
<dbReference type="Pfam" id="PF12489">
    <property type="entry name" value="ARA70"/>
    <property type="match status" value="1"/>
</dbReference>
<keyword evidence="3" id="KW-1185">Reference proteome</keyword>
<proteinExistence type="predicted"/>
<evidence type="ECO:0000313" key="3">
    <source>
        <dbReference type="Proteomes" id="UP000001593"/>
    </source>
</evidence>
<dbReference type="InterPro" id="IPR039947">
    <property type="entry name" value="NCoA-4"/>
</dbReference>
<dbReference type="EMBL" id="DS469528">
    <property type="protein sequence ID" value="EDO46322.1"/>
    <property type="molecule type" value="Genomic_DNA"/>
</dbReference>
<protein>
    <recommendedName>
        <fullName evidence="1">Nuclear receptor coactivator 4 N-terminal domain-containing protein</fullName>
    </recommendedName>
</protein>
<dbReference type="PANTHER" id="PTHR17085">
    <property type="entry name" value="NUCLEAR RECEPTOR COACTIVATOR 4"/>
    <property type="match status" value="1"/>
</dbReference>
<dbReference type="KEGG" id="nve:5518364"/>
<reference evidence="2 3" key="1">
    <citation type="journal article" date="2007" name="Science">
        <title>Sea anemone genome reveals ancestral eumetazoan gene repertoire and genomic organization.</title>
        <authorList>
            <person name="Putnam N.H."/>
            <person name="Srivastava M."/>
            <person name="Hellsten U."/>
            <person name="Dirks B."/>
            <person name="Chapman J."/>
            <person name="Salamov A."/>
            <person name="Terry A."/>
            <person name="Shapiro H."/>
            <person name="Lindquist E."/>
            <person name="Kapitonov V.V."/>
            <person name="Jurka J."/>
            <person name="Genikhovich G."/>
            <person name="Grigoriev I.V."/>
            <person name="Lucas S.M."/>
            <person name="Steele R.E."/>
            <person name="Finnerty J.R."/>
            <person name="Technau U."/>
            <person name="Martindale M.Q."/>
            <person name="Rokhsar D.S."/>
        </authorList>
    </citation>
    <scope>NUCLEOTIDE SEQUENCE [LARGE SCALE GENOMIC DNA]</scope>
    <source>
        <strain evidence="3">CH2 X CH6</strain>
    </source>
</reference>
<dbReference type="OMA" id="NESEMGY"/>
<accession>A7RQ97</accession>
<dbReference type="GO" id="GO:0009725">
    <property type="term" value="P:response to hormone"/>
    <property type="evidence" value="ECO:0000318"/>
    <property type="project" value="GO_Central"/>
</dbReference>
<dbReference type="Proteomes" id="UP000001593">
    <property type="component" value="Unassembled WGS sequence"/>
</dbReference>
<gene>
    <name evidence="2" type="ORF">NEMVEDRAFT_v1g239926</name>
</gene>
<dbReference type="AlphaFoldDB" id="A7RQ97"/>
<evidence type="ECO:0000259" key="1">
    <source>
        <dbReference type="Pfam" id="PF12489"/>
    </source>
</evidence>
<dbReference type="PANTHER" id="PTHR17085:SF3">
    <property type="entry name" value="NUCLEAR RECEPTOR COACTIVATOR 4"/>
    <property type="match status" value="1"/>
</dbReference>
<sequence length="631" mass="70448">MDTGEKCLYVLEDVRAKISLLEKAIDEVGSVKKSLKISAADVKAQIRDNISRHLEALRNRETWLLSQVEVLQHGKEDVLRLQHAELNQAVGTLKHALALLHKSDGKSEHIEEQLMHTIQAMEKFSLQPEESGFISFRALNMELLDHIRRFGMVTADDSLQGSLTEISLDGDVNGGKRKYSTQSDCHQDYVDISKWLNKIQLAEATNHIMPNSPVKFAYIEELKKSAMSQWIKNLQYPPAELPKSNPITETYSRIAALGPEHWLAYKQRQHDERSLAETLKELQKMRDLQPELWLKRTNRQAPPEVVSILGETYAKIAATGPEMWLNRNEGEVPAEVNSVLGEAYARIAATPPEIWLKTVKGNAAKEDYATIAGTPSEMWVMKIHGETPAVPESNNVKVFAKIAATSPDIWLKKNQVLSSDTKASPAEDYARISATPIDQWLQPKPSCGKTEACADCKCVSISTDSDMGDASDADDWLNIKKEDVVSIEDLDTLLNPQTPKPSPSLVTPAHQPWILQPDPAKASRVLEDSSGIKGYSDMLNSQPIKNWLHDWTNITEPLPSSGFKEYMDSLPASSNYWLAGAKPRDDICQWLARSSTKRCKECPKSCSNDLFGMFLNAHSTGSDGWLLKPST</sequence>
<evidence type="ECO:0000313" key="2">
    <source>
        <dbReference type="EMBL" id="EDO46322.1"/>
    </source>
</evidence>
<dbReference type="InterPro" id="IPR022174">
    <property type="entry name" value="NCOA4_N"/>
</dbReference>